<dbReference type="Gene3D" id="3.30.565.10">
    <property type="entry name" value="Histidine kinase-like ATPase, C-terminal domain"/>
    <property type="match status" value="1"/>
</dbReference>
<dbReference type="NCBIfam" id="TIGR00229">
    <property type="entry name" value="sensory_box"/>
    <property type="match status" value="3"/>
</dbReference>
<sequence length="607" mass="70161">MEPKQTEEALKESEARFRNAFDYAAIGMAIVGLEGEWLKVNRSICEIVGYSESELLNTTFQAITHPDDLEKDVNLMQQLLAGEIRYYHLEKRYIHKLGYTVWILLSGSLVRDTEGKPLYFISQIQDITERKLAEEKLRLSEERLHLALEASGEGLWDWNIVTGELYFSPQWLKMLGYEVAELAYHVSTWESLIHPEDRAWVMDKLNAHLKDDSLPYKFDYRLKTKSGEWKWIANYGKVVICDRNGMPLRMTGTHRDISDRKQAELALVYSRDLKEAIFNESTDAIFLVDNETLLNVDCNQRAVELFEVDSKNELLNIEGQSLQKYQFTDSELTSIVEEIRTHGFWSREQEYVTKKGRVFWGNFATKQIKVAGKIFNLGRVTDITSRKQADDKIRASLKEKEVLLREIHHRVKNNLQVIYSLLNLQSKYIKEEAILEIFKECKNRVRAMAMIHEQLYISKNMSQIQLNNYIKNLAQELFRSYKLPDSLITLCTELDENIFLDTDLAVSCGLIINELISNCLKYAFPQGRKGEVKVKAKLNSNNQLALIISDNGIGLPPQFDLKTLKHLGLRIVQVLSQQIGGEFKYESTNQGTEFKILLNYNLTNAQA</sequence>
<evidence type="ECO:0000259" key="4">
    <source>
        <dbReference type="PROSITE" id="PS50113"/>
    </source>
</evidence>
<dbReference type="InterPro" id="IPR003594">
    <property type="entry name" value="HATPase_dom"/>
</dbReference>
<dbReference type="EMBL" id="JBHFNR010000039">
    <property type="protein sequence ID" value="MFB2892503.1"/>
    <property type="molecule type" value="Genomic_DNA"/>
</dbReference>
<dbReference type="Gene3D" id="3.30.450.20">
    <property type="entry name" value="PAS domain"/>
    <property type="match status" value="3"/>
</dbReference>
<dbReference type="SMART" id="SM00086">
    <property type="entry name" value="PAC"/>
    <property type="match status" value="3"/>
</dbReference>
<dbReference type="PROSITE" id="PS50109">
    <property type="entry name" value="HIS_KIN"/>
    <property type="match status" value="1"/>
</dbReference>
<feature type="domain" description="PAC" evidence="4">
    <location>
        <begin position="216"/>
        <end position="269"/>
    </location>
</feature>
<dbReference type="PANTHER" id="PTHR43065:SF23">
    <property type="entry name" value="SENSOR HISTIDINE KINASE PDTAS"/>
    <property type="match status" value="1"/>
</dbReference>
<gene>
    <name evidence="5" type="ORF">ACE1CI_06115</name>
</gene>
<dbReference type="Proteomes" id="UP001576784">
    <property type="component" value="Unassembled WGS sequence"/>
</dbReference>
<comment type="caution">
    <text evidence="5">The sequence shown here is derived from an EMBL/GenBank/DDBJ whole genome shotgun (WGS) entry which is preliminary data.</text>
</comment>
<dbReference type="PROSITE" id="PS50112">
    <property type="entry name" value="PAS"/>
    <property type="match status" value="2"/>
</dbReference>
<evidence type="ECO:0000259" key="3">
    <source>
        <dbReference type="PROSITE" id="PS50112"/>
    </source>
</evidence>
<reference evidence="5 6" key="1">
    <citation type="submission" date="2024-09" db="EMBL/GenBank/DDBJ databases">
        <title>Floridaenema gen nov. (Aerosakkonemataceae, Aerosakkonematales ord. nov., Cyanobacteria) from benthic tropical and subtropical fresh waters, with the description of four new species.</title>
        <authorList>
            <person name="Moretto J.A."/>
            <person name="Berthold D.E."/>
            <person name="Lefler F.W."/>
            <person name="Huang I.-S."/>
            <person name="Laughinghouse H. IV."/>
        </authorList>
    </citation>
    <scope>NUCLEOTIDE SEQUENCE [LARGE SCALE GENOMIC DNA]</scope>
    <source>
        <strain evidence="5 6">BLCC-F50</strain>
    </source>
</reference>
<accession>A0ABV4XMP9</accession>
<dbReference type="Pfam" id="PF02518">
    <property type="entry name" value="HATPase_c"/>
    <property type="match status" value="1"/>
</dbReference>
<dbReference type="SUPFAM" id="SSF55785">
    <property type="entry name" value="PYP-like sensor domain (PAS domain)"/>
    <property type="match status" value="3"/>
</dbReference>
<dbReference type="Pfam" id="PF07568">
    <property type="entry name" value="HisKA_2"/>
    <property type="match status" value="1"/>
</dbReference>
<dbReference type="InterPro" id="IPR011495">
    <property type="entry name" value="Sig_transdc_His_kin_sub2_dim/P"/>
</dbReference>
<dbReference type="InterPro" id="IPR013655">
    <property type="entry name" value="PAS_fold_3"/>
</dbReference>
<dbReference type="InterPro" id="IPR000014">
    <property type="entry name" value="PAS"/>
</dbReference>
<feature type="domain" description="PAS" evidence="3">
    <location>
        <begin position="140"/>
        <end position="212"/>
    </location>
</feature>
<dbReference type="InterPro" id="IPR035965">
    <property type="entry name" value="PAS-like_dom_sf"/>
</dbReference>
<keyword evidence="1" id="KW-0418">Kinase</keyword>
<evidence type="ECO:0000259" key="2">
    <source>
        <dbReference type="PROSITE" id="PS50109"/>
    </source>
</evidence>
<dbReference type="InterPro" id="IPR000700">
    <property type="entry name" value="PAS-assoc_C"/>
</dbReference>
<protein>
    <submittedName>
        <fullName evidence="5">PAS domain S-box protein</fullName>
    </submittedName>
</protein>
<dbReference type="Pfam" id="PF13188">
    <property type="entry name" value="PAS_8"/>
    <property type="match status" value="1"/>
</dbReference>
<feature type="domain" description="PAC" evidence="4">
    <location>
        <begin position="87"/>
        <end position="139"/>
    </location>
</feature>
<dbReference type="RefSeq" id="WP_413262176.1">
    <property type="nucleotide sequence ID" value="NZ_JBHFNR010000039.1"/>
</dbReference>
<dbReference type="InterPro" id="IPR001610">
    <property type="entry name" value="PAC"/>
</dbReference>
<dbReference type="SMART" id="SM00091">
    <property type="entry name" value="PAS"/>
    <property type="match status" value="3"/>
</dbReference>
<proteinExistence type="predicted"/>
<dbReference type="CDD" id="cd00130">
    <property type="entry name" value="PAS"/>
    <property type="match status" value="2"/>
</dbReference>
<evidence type="ECO:0000313" key="6">
    <source>
        <dbReference type="Proteomes" id="UP001576784"/>
    </source>
</evidence>
<dbReference type="PANTHER" id="PTHR43065">
    <property type="entry name" value="SENSOR HISTIDINE KINASE"/>
    <property type="match status" value="1"/>
</dbReference>
<evidence type="ECO:0000313" key="5">
    <source>
        <dbReference type="EMBL" id="MFB2892503.1"/>
    </source>
</evidence>
<dbReference type="PROSITE" id="PS50113">
    <property type="entry name" value="PAC"/>
    <property type="match status" value="2"/>
</dbReference>
<organism evidence="5 6">
    <name type="scientific">Floridaenema flaviceps BLCC-F50</name>
    <dbReference type="NCBI Taxonomy" id="3153642"/>
    <lineage>
        <taxon>Bacteria</taxon>
        <taxon>Bacillati</taxon>
        <taxon>Cyanobacteriota</taxon>
        <taxon>Cyanophyceae</taxon>
        <taxon>Oscillatoriophycideae</taxon>
        <taxon>Aerosakkonematales</taxon>
        <taxon>Aerosakkonemataceae</taxon>
        <taxon>Floridanema</taxon>
        <taxon>Floridanema flaviceps</taxon>
    </lineage>
</organism>
<name>A0ABV4XMP9_9CYAN</name>
<dbReference type="InterPro" id="IPR005467">
    <property type="entry name" value="His_kinase_dom"/>
</dbReference>
<dbReference type="SMART" id="SM00387">
    <property type="entry name" value="HATPase_c"/>
    <property type="match status" value="1"/>
</dbReference>
<dbReference type="InterPro" id="IPR036890">
    <property type="entry name" value="HATPase_C_sf"/>
</dbReference>
<keyword evidence="6" id="KW-1185">Reference proteome</keyword>
<keyword evidence="1" id="KW-0808">Transferase</keyword>
<evidence type="ECO:0000256" key="1">
    <source>
        <dbReference type="ARBA" id="ARBA00022777"/>
    </source>
</evidence>
<feature type="domain" description="PAS" evidence="3">
    <location>
        <begin position="13"/>
        <end position="83"/>
    </location>
</feature>
<dbReference type="SUPFAM" id="SSF55874">
    <property type="entry name" value="ATPase domain of HSP90 chaperone/DNA topoisomerase II/histidine kinase"/>
    <property type="match status" value="1"/>
</dbReference>
<dbReference type="Pfam" id="PF08447">
    <property type="entry name" value="PAS_3"/>
    <property type="match status" value="2"/>
</dbReference>
<feature type="domain" description="Histidine kinase" evidence="2">
    <location>
        <begin position="406"/>
        <end position="602"/>
    </location>
</feature>